<name>A0ABQ9Y6R8_9EUKA</name>
<dbReference type="EC" id="2.1.1.-" evidence="4"/>
<protein>
    <submittedName>
        <fullName evidence="4">tRNA (Adenine37-N6)-methyltransferase</fullName>
        <ecNumber evidence="4">2.1.1.-</ecNumber>
    </submittedName>
</protein>
<dbReference type="InterPro" id="IPR040372">
    <property type="entry name" value="YaeB-like"/>
</dbReference>
<dbReference type="EMBL" id="JARBJD010000030">
    <property type="protein sequence ID" value="KAK2959349.1"/>
    <property type="molecule type" value="Genomic_DNA"/>
</dbReference>
<keyword evidence="5" id="KW-1185">Reference proteome</keyword>
<comment type="similarity">
    <text evidence="2">Belongs to the tRNA methyltransferase O family.</text>
</comment>
<dbReference type="PANTHER" id="PTHR12818:SF0">
    <property type="entry name" value="TRNA (ADENINE(37)-N6)-METHYLTRANSFERASE"/>
    <property type="match status" value="1"/>
</dbReference>
<dbReference type="PANTHER" id="PTHR12818">
    <property type="entry name" value="TRNA (ADENINE(37)-N6)-METHYLTRANSFERASE"/>
    <property type="match status" value="1"/>
</dbReference>
<gene>
    <name evidence="4" type="ORF">BLNAU_5658</name>
</gene>
<reference evidence="4 5" key="1">
    <citation type="journal article" date="2022" name="bioRxiv">
        <title>Genomics of Preaxostyla Flagellates Illuminates Evolutionary Transitions and the Path Towards Mitochondrial Loss.</title>
        <authorList>
            <person name="Novak L.V.F."/>
            <person name="Treitli S.C."/>
            <person name="Pyrih J."/>
            <person name="Halakuc P."/>
            <person name="Pipaliya S.V."/>
            <person name="Vacek V."/>
            <person name="Brzon O."/>
            <person name="Soukal P."/>
            <person name="Eme L."/>
            <person name="Dacks J.B."/>
            <person name="Karnkowska A."/>
            <person name="Elias M."/>
            <person name="Hampl V."/>
        </authorList>
    </citation>
    <scope>NUCLEOTIDE SEQUENCE [LARGE SCALE GENOMIC DNA]</scope>
    <source>
        <strain evidence="4">NAU3</strain>
        <tissue evidence="4">Gut</tissue>
    </source>
</reference>
<dbReference type="InterPro" id="IPR023370">
    <property type="entry name" value="TrmO-like_N"/>
</dbReference>
<evidence type="ECO:0000313" key="4">
    <source>
        <dbReference type="EMBL" id="KAK2959349.1"/>
    </source>
</evidence>
<keyword evidence="4" id="KW-0489">Methyltransferase</keyword>
<evidence type="ECO:0000256" key="2">
    <source>
        <dbReference type="ARBA" id="ARBA00033753"/>
    </source>
</evidence>
<evidence type="ECO:0000259" key="3">
    <source>
        <dbReference type="PROSITE" id="PS51668"/>
    </source>
</evidence>
<dbReference type="GO" id="GO:0032259">
    <property type="term" value="P:methylation"/>
    <property type="evidence" value="ECO:0007669"/>
    <property type="project" value="UniProtKB-KW"/>
</dbReference>
<dbReference type="PROSITE" id="PS51668">
    <property type="entry name" value="TSAA_2"/>
    <property type="match status" value="1"/>
</dbReference>
<dbReference type="InterPro" id="IPR036413">
    <property type="entry name" value="YaeB-like_sf"/>
</dbReference>
<evidence type="ECO:0000313" key="5">
    <source>
        <dbReference type="Proteomes" id="UP001281761"/>
    </source>
</evidence>
<accession>A0ABQ9Y6R8</accession>
<organism evidence="4 5">
    <name type="scientific">Blattamonas nauphoetae</name>
    <dbReference type="NCBI Taxonomy" id="2049346"/>
    <lineage>
        <taxon>Eukaryota</taxon>
        <taxon>Metamonada</taxon>
        <taxon>Preaxostyla</taxon>
        <taxon>Oxymonadida</taxon>
        <taxon>Blattamonas</taxon>
    </lineage>
</organism>
<keyword evidence="1" id="KW-0949">S-adenosyl-L-methionine</keyword>
<proteinExistence type="inferred from homology"/>
<comment type="caution">
    <text evidence="4">The sequence shown here is derived from an EMBL/GenBank/DDBJ whole genome shotgun (WGS) entry which is preliminary data.</text>
</comment>
<dbReference type="InterPro" id="IPR036414">
    <property type="entry name" value="YaeB_N_sf"/>
</dbReference>
<dbReference type="Gene3D" id="2.40.30.70">
    <property type="entry name" value="YaeB-like"/>
    <property type="match status" value="1"/>
</dbReference>
<dbReference type="Pfam" id="PF01980">
    <property type="entry name" value="TrmO_N"/>
    <property type="match status" value="1"/>
</dbReference>
<dbReference type="GO" id="GO:0008168">
    <property type="term" value="F:methyltransferase activity"/>
    <property type="evidence" value="ECO:0007669"/>
    <property type="project" value="UniProtKB-KW"/>
</dbReference>
<sequence length="397" mass="44433">MFPFKSKIPPPSIKQRIDSYTPIPKVEQFFSTISPLPKTHVNVFPTGPSSLGTTVTLRLPPVGTVTGAFQRRNDAPRQPFLGHASDGQILFPFPLNQSVVTRIRPNMLLWVVFVFDRNICTPSRLYVAPPKYRGKRIGLFATRCPFRPNPIGLSLVAVKEIVADPSGSSFRILFDRGDLLTGTPVLAIRPYRDSLDFFPTARSGWSADPKAITPLFYDSHEAFEEDGDDSIFVFEDEADSKKVRRRGEGDCADRLLGEQSQPSLPVSTQDNIGEEYTIVYAPDPQLEAKLDWITEHTSTPLRDFIQTQLSSDPLLLKANKTRRKTRRPTQAHPAFNTLAVGSFRVLFVLDDDKKEVHVSDVVSGFRQDVMESDSSTDTLINLHHRFTQAFSGQPSTS</sequence>
<keyword evidence="4" id="KW-0808">Transferase</keyword>
<dbReference type="Proteomes" id="UP001281761">
    <property type="component" value="Unassembled WGS sequence"/>
</dbReference>
<feature type="domain" description="TsaA-like" evidence="3">
    <location>
        <begin position="59"/>
        <end position="200"/>
    </location>
</feature>
<dbReference type="SUPFAM" id="SSF118196">
    <property type="entry name" value="YaeB-like"/>
    <property type="match status" value="1"/>
</dbReference>
<evidence type="ECO:0000256" key="1">
    <source>
        <dbReference type="ARBA" id="ARBA00022691"/>
    </source>
</evidence>